<dbReference type="PANTHER" id="PTHR43542">
    <property type="entry name" value="METHYLTRANSFERASE"/>
    <property type="match status" value="1"/>
</dbReference>
<evidence type="ECO:0000256" key="2">
    <source>
        <dbReference type="ARBA" id="ARBA00022679"/>
    </source>
</evidence>
<gene>
    <name evidence="3" type="ORF">SAMN05421795_101684</name>
</gene>
<dbReference type="PROSITE" id="PS00092">
    <property type="entry name" value="N6_MTASE"/>
    <property type="match status" value="1"/>
</dbReference>
<accession>A0A1N7K7P8</accession>
<dbReference type="CDD" id="cd02440">
    <property type="entry name" value="AdoMet_MTases"/>
    <property type="match status" value="1"/>
</dbReference>
<evidence type="ECO:0000256" key="1">
    <source>
        <dbReference type="ARBA" id="ARBA00022603"/>
    </source>
</evidence>
<keyword evidence="1 3" id="KW-0489">Methyltransferase</keyword>
<dbReference type="GO" id="GO:0031167">
    <property type="term" value="P:rRNA methylation"/>
    <property type="evidence" value="ECO:0007669"/>
    <property type="project" value="InterPro"/>
</dbReference>
<dbReference type="Proteomes" id="UP000186098">
    <property type="component" value="Unassembled WGS sequence"/>
</dbReference>
<dbReference type="EMBL" id="FTOM01000001">
    <property type="protein sequence ID" value="SIS57587.1"/>
    <property type="molecule type" value="Genomic_DNA"/>
</dbReference>
<sequence>MRIISGRARGLKLAEVGAGDAAAHLRPTTDRVREAVFNLLCNANRPDPVPGARVLDLFAGTGALGLEALSRGAQRVAFVDDGAAARALLRTNIEKMRAMGETDVWRRDATRLGPNRGAGYGLVFLDPPYGQALGEAALESARAGGWLAPGATIVWEEGAPPVLPGWARRLDQRSYGGTLVTILEVGAEAAAAG</sequence>
<dbReference type="InterPro" id="IPR002052">
    <property type="entry name" value="DNA_methylase_N6_adenine_CS"/>
</dbReference>
<dbReference type="RefSeq" id="WP_076363468.1">
    <property type="nucleotide sequence ID" value="NZ_FTOM01000001.1"/>
</dbReference>
<dbReference type="PIRSF" id="PIRSF004553">
    <property type="entry name" value="CHP00095"/>
    <property type="match status" value="1"/>
</dbReference>
<dbReference type="AlphaFoldDB" id="A0A1N7K7P8"/>
<dbReference type="NCBIfam" id="TIGR00095">
    <property type="entry name" value="16S rRNA (guanine(966)-N(2))-methyltransferase RsmD"/>
    <property type="match status" value="1"/>
</dbReference>
<dbReference type="GO" id="GO:0008168">
    <property type="term" value="F:methyltransferase activity"/>
    <property type="evidence" value="ECO:0007669"/>
    <property type="project" value="UniProtKB-KW"/>
</dbReference>
<name>A0A1N7K7P8_9RHOB</name>
<reference evidence="4" key="1">
    <citation type="submission" date="2017-01" db="EMBL/GenBank/DDBJ databases">
        <authorList>
            <person name="Varghese N."/>
            <person name="Submissions S."/>
        </authorList>
    </citation>
    <scope>NUCLEOTIDE SEQUENCE [LARGE SCALE GENOMIC DNA]</scope>
    <source>
        <strain evidence="4">DSM 18714</strain>
    </source>
</reference>
<organism evidence="3 4">
    <name type="scientific">Phaeovulum vinaykumarii</name>
    <dbReference type="NCBI Taxonomy" id="407234"/>
    <lineage>
        <taxon>Bacteria</taxon>
        <taxon>Pseudomonadati</taxon>
        <taxon>Pseudomonadota</taxon>
        <taxon>Alphaproteobacteria</taxon>
        <taxon>Rhodobacterales</taxon>
        <taxon>Paracoccaceae</taxon>
        <taxon>Phaeovulum</taxon>
    </lineage>
</organism>
<evidence type="ECO:0000313" key="3">
    <source>
        <dbReference type="EMBL" id="SIS57587.1"/>
    </source>
</evidence>
<keyword evidence="4" id="KW-1185">Reference proteome</keyword>
<keyword evidence="2 3" id="KW-0808">Transferase</keyword>
<dbReference type="Pfam" id="PF03602">
    <property type="entry name" value="Cons_hypoth95"/>
    <property type="match status" value="1"/>
</dbReference>
<dbReference type="InterPro" id="IPR004398">
    <property type="entry name" value="RNA_MeTrfase_RsmD"/>
</dbReference>
<evidence type="ECO:0000313" key="4">
    <source>
        <dbReference type="Proteomes" id="UP000186098"/>
    </source>
</evidence>
<dbReference type="OrthoDB" id="9803017at2"/>
<proteinExistence type="predicted"/>
<dbReference type="PANTHER" id="PTHR43542:SF1">
    <property type="entry name" value="METHYLTRANSFERASE"/>
    <property type="match status" value="1"/>
</dbReference>
<dbReference type="STRING" id="407234.SAMN05421795_101684"/>
<dbReference type="Gene3D" id="3.40.50.150">
    <property type="entry name" value="Vaccinia Virus protein VP39"/>
    <property type="match status" value="1"/>
</dbReference>
<protein>
    <submittedName>
        <fullName evidence="3">16S rRNA (Guanine966-N2)-methyltransferase</fullName>
    </submittedName>
</protein>
<dbReference type="SUPFAM" id="SSF53335">
    <property type="entry name" value="S-adenosyl-L-methionine-dependent methyltransferases"/>
    <property type="match status" value="1"/>
</dbReference>
<dbReference type="GO" id="GO:0003676">
    <property type="term" value="F:nucleic acid binding"/>
    <property type="evidence" value="ECO:0007669"/>
    <property type="project" value="InterPro"/>
</dbReference>
<dbReference type="InterPro" id="IPR029063">
    <property type="entry name" value="SAM-dependent_MTases_sf"/>
</dbReference>